<accession>A0A2A6BGU5</accession>
<reference evidence="2" key="1">
    <citation type="journal article" date="2008" name="Nat. Genet.">
        <title>The Pristionchus pacificus genome provides a unique perspective on nematode lifestyle and parasitism.</title>
        <authorList>
            <person name="Dieterich C."/>
            <person name="Clifton S.W."/>
            <person name="Schuster L.N."/>
            <person name="Chinwalla A."/>
            <person name="Delehaunty K."/>
            <person name="Dinkelacker I."/>
            <person name="Fulton L."/>
            <person name="Fulton R."/>
            <person name="Godfrey J."/>
            <person name="Minx P."/>
            <person name="Mitreva M."/>
            <person name="Roeseler W."/>
            <person name="Tian H."/>
            <person name="Witte H."/>
            <person name="Yang S.P."/>
            <person name="Wilson R.K."/>
            <person name="Sommer R.J."/>
        </authorList>
    </citation>
    <scope>NUCLEOTIDE SEQUENCE [LARGE SCALE GENOMIC DNA]</scope>
    <source>
        <strain evidence="2">PS312</strain>
    </source>
</reference>
<proteinExistence type="predicted"/>
<reference evidence="1" key="2">
    <citation type="submission" date="2022-06" db="UniProtKB">
        <authorList>
            <consortium name="EnsemblMetazoa"/>
        </authorList>
    </citation>
    <scope>IDENTIFICATION</scope>
    <source>
        <strain evidence="1">PS312</strain>
    </source>
</reference>
<protein>
    <submittedName>
        <fullName evidence="1">Uncharacterized protein</fullName>
    </submittedName>
</protein>
<keyword evidence="2" id="KW-1185">Reference proteome</keyword>
<name>A0A2A6BGU5_PRIPA</name>
<dbReference type="EnsemblMetazoa" id="PPA00383.1">
    <property type="protein sequence ID" value="PPA00383.1"/>
    <property type="gene ID" value="WBGene00089937"/>
</dbReference>
<sequence>KTFRMTRLLTILLLAPLAVHAAIQCYVGQKLFSLESNMAVCAPFIPYHCAAACEWRPNCTSHVSYDAFDGRRTFVSGVLVNSKSLMLLCCASLSTQVQADRHGERCAWRGPDSIPVLGPSIRAEPVLGINHYIREIKMERDGDARVDVQLEVCQYEKEIDQCKEEKMTDTEIARFNELKDQLEVAKVAQQEREERRFTATVPTAAPTTTLAPTTASTTTVPSTTAKVPTEDFSDKIVDGDKEGQKKIDKAADEKAELCQSVITSECGRNIHARIMACCKDLAACDRVCLKGVEKSLLEELIRNERKCTTREVRQTLDCLARKVTNHALVL</sequence>
<evidence type="ECO:0000313" key="1">
    <source>
        <dbReference type="EnsemblMetazoa" id="PPA00383.1"/>
    </source>
</evidence>
<evidence type="ECO:0000313" key="2">
    <source>
        <dbReference type="Proteomes" id="UP000005239"/>
    </source>
</evidence>
<dbReference type="OrthoDB" id="5809328at2759"/>
<accession>A0A8R1Y775</accession>
<dbReference type="Proteomes" id="UP000005239">
    <property type="component" value="Unassembled WGS sequence"/>
</dbReference>
<organism evidence="1 2">
    <name type="scientific">Pristionchus pacificus</name>
    <name type="common">Parasitic nematode worm</name>
    <dbReference type="NCBI Taxonomy" id="54126"/>
    <lineage>
        <taxon>Eukaryota</taxon>
        <taxon>Metazoa</taxon>
        <taxon>Ecdysozoa</taxon>
        <taxon>Nematoda</taxon>
        <taxon>Chromadorea</taxon>
        <taxon>Rhabditida</taxon>
        <taxon>Rhabditina</taxon>
        <taxon>Diplogasteromorpha</taxon>
        <taxon>Diplogasteroidea</taxon>
        <taxon>Neodiplogasteridae</taxon>
        <taxon>Pristionchus</taxon>
    </lineage>
</organism>
<gene>
    <name evidence="1" type="primary">WBGene00089937</name>
</gene>
<dbReference type="AlphaFoldDB" id="A0A2A6BGU5"/>